<dbReference type="EMBL" id="CP021235">
    <property type="protein sequence ID" value="ARS36218.1"/>
    <property type="molecule type" value="Genomic_DNA"/>
</dbReference>
<evidence type="ECO:0000259" key="2">
    <source>
        <dbReference type="Pfam" id="PF01370"/>
    </source>
</evidence>
<keyword evidence="4" id="KW-1185">Reference proteome</keyword>
<reference evidence="4" key="1">
    <citation type="submission" date="2017-05" db="EMBL/GenBank/DDBJ databases">
        <authorList>
            <person name="Ray J."/>
            <person name="Price M."/>
            <person name="Deutschbauer A."/>
        </authorList>
    </citation>
    <scope>NUCLEOTIDE SEQUENCE [LARGE SCALE GENOMIC DNA]</scope>
    <source>
        <strain evidence="4">DSM 19842</strain>
    </source>
</reference>
<evidence type="ECO:0000313" key="3">
    <source>
        <dbReference type="EMBL" id="ARS36218.1"/>
    </source>
</evidence>
<dbReference type="PANTHER" id="PTHR43574">
    <property type="entry name" value="EPIMERASE-RELATED"/>
    <property type="match status" value="1"/>
</dbReference>
<dbReference type="PRINTS" id="PR01713">
    <property type="entry name" value="NUCEPIMERASE"/>
</dbReference>
<dbReference type="SUPFAM" id="SSF51735">
    <property type="entry name" value="NAD(P)-binding Rossmann-fold domains"/>
    <property type="match status" value="1"/>
</dbReference>
<dbReference type="STRING" id="709015.GCA_000472485_02564"/>
<dbReference type="OrthoDB" id="9810015at2"/>
<dbReference type="RefSeq" id="WP_025607669.1">
    <property type="nucleotide sequence ID" value="NZ_CP021235.1"/>
</dbReference>
<proteinExistence type="predicted"/>
<organism evidence="3 4">
    <name type="scientific">Pontibacter actiniarum</name>
    <dbReference type="NCBI Taxonomy" id="323450"/>
    <lineage>
        <taxon>Bacteria</taxon>
        <taxon>Pseudomonadati</taxon>
        <taxon>Bacteroidota</taxon>
        <taxon>Cytophagia</taxon>
        <taxon>Cytophagales</taxon>
        <taxon>Hymenobacteraceae</taxon>
        <taxon>Pontibacter</taxon>
    </lineage>
</organism>
<dbReference type="KEGG" id="pact:CA264_12660"/>
<evidence type="ECO:0000313" key="4">
    <source>
        <dbReference type="Proteomes" id="UP000266292"/>
    </source>
</evidence>
<dbReference type="Gene3D" id="3.40.50.720">
    <property type="entry name" value="NAD(P)-binding Rossmann-like Domain"/>
    <property type="match status" value="1"/>
</dbReference>
<accession>A0A1X9YTN7</accession>
<keyword evidence="1" id="KW-0520">NAD</keyword>
<feature type="domain" description="NAD-dependent epimerase/dehydratase" evidence="2">
    <location>
        <begin position="7"/>
        <end position="268"/>
    </location>
</feature>
<dbReference type="Proteomes" id="UP000266292">
    <property type="component" value="Chromosome"/>
</dbReference>
<evidence type="ECO:0000256" key="1">
    <source>
        <dbReference type="ARBA" id="ARBA00023027"/>
    </source>
</evidence>
<sequence length="355" mass="39528">MNAKLHILVTGSAGFIGHHLMLALQQSGHTTVGLDSLNSYYDPQLKYSRLAQQGFSENCIQPKALVRSTKAPGSSFVQLDLADAQALQHLFAEQAFDVVINLAAQAGVRHSIDHPEEYVASNLVGFANLLECARRHHIKHLLFASSSSVYGLNKEIPFQTSQNTDAPISFYAATKKANEVMAHSYAHLYGIPTTGLRFFTVYGPWGRPDMAYYIFSRAIVEGKPIRIFNHGDMLRDFTYVDDVVESIVQLLGRAPDAAPVPYKLYNIGNNQPEQLLEAVAILERLLHRKAKLDLQPMQPGDVQATYADVDELMQVTGFRPSTSLEEGLSRFISWFKEYHQVEDARPLEAASKYSG</sequence>
<dbReference type="AlphaFoldDB" id="A0A1X9YTN7"/>
<gene>
    <name evidence="3" type="ORF">CA264_12660</name>
</gene>
<dbReference type="InterPro" id="IPR036291">
    <property type="entry name" value="NAD(P)-bd_dom_sf"/>
</dbReference>
<dbReference type="InterPro" id="IPR001509">
    <property type="entry name" value="Epimerase_deHydtase"/>
</dbReference>
<protein>
    <recommendedName>
        <fullName evidence="2">NAD-dependent epimerase/dehydratase domain-containing protein</fullName>
    </recommendedName>
</protein>
<name>A0A1X9YTN7_9BACT</name>
<dbReference type="Pfam" id="PF01370">
    <property type="entry name" value="Epimerase"/>
    <property type="match status" value="1"/>
</dbReference>